<dbReference type="Pfam" id="PF05194">
    <property type="entry name" value="UreE_C"/>
    <property type="match status" value="1"/>
</dbReference>
<proteinExistence type="inferred from homology"/>
<keyword evidence="4 5" id="KW-0143">Chaperone</keyword>
<comment type="function">
    <text evidence="5">Involved in urease metallocenter assembly. Binds nickel. Probably functions as a nickel donor during metallocenter assembly.</text>
</comment>
<evidence type="ECO:0000313" key="8">
    <source>
        <dbReference type="Proteomes" id="UP001526201"/>
    </source>
</evidence>
<sequence>MTSTTTESGIGKPILVERILGNQSDAQWVDRLAVCAVEEVLLDQWEAQKSRIRRPTTGNREVAISLERGVQLRDGDVLWWDAQTSKAIVARIDLSEVLEVDLSALVGRSPEAVIQTCVELGHALGNQHWPAVIKGTKVYVPLTVAQPVMNSVMRTHALEGVRHRFIPGAEVIPYIAPHEARRLFGGAARDSEGHTHDPKE</sequence>
<feature type="domain" description="UreE urease accessory N-terminal" evidence="6">
    <location>
        <begin position="22"/>
        <end position="88"/>
    </location>
</feature>
<evidence type="ECO:0000259" key="6">
    <source>
        <dbReference type="SMART" id="SM00988"/>
    </source>
</evidence>
<evidence type="ECO:0000256" key="4">
    <source>
        <dbReference type="ARBA" id="ARBA00023186"/>
    </source>
</evidence>
<keyword evidence="2 5" id="KW-0963">Cytoplasm</keyword>
<reference evidence="7 8" key="1">
    <citation type="journal article" date="2022" name="BMC Genomics">
        <title>Comparative genome analysis of mycobacteria focusing on tRNA and non-coding RNA.</title>
        <authorList>
            <person name="Behra P.R.K."/>
            <person name="Pettersson B.M.F."/>
            <person name="Ramesh M."/>
            <person name="Das S."/>
            <person name="Dasgupta S."/>
            <person name="Kirsebom L.A."/>
        </authorList>
    </citation>
    <scope>NUCLEOTIDE SEQUENCE [LARGE SCALE GENOMIC DNA]</scope>
    <source>
        <strain evidence="7 8">DSM 44078</strain>
    </source>
</reference>
<dbReference type="CDD" id="cd00571">
    <property type="entry name" value="UreE"/>
    <property type="match status" value="1"/>
</dbReference>
<evidence type="ECO:0000256" key="3">
    <source>
        <dbReference type="ARBA" id="ARBA00022596"/>
    </source>
</evidence>
<dbReference type="SMART" id="SM00988">
    <property type="entry name" value="UreE_N"/>
    <property type="match status" value="1"/>
</dbReference>
<keyword evidence="3 5" id="KW-0533">Nickel</keyword>
<protein>
    <recommendedName>
        <fullName evidence="5">Urease accessory protein UreE</fullName>
    </recommendedName>
</protein>
<accession>A0ABT3CET5</accession>
<comment type="similarity">
    <text evidence="5">Belongs to the UreE family.</text>
</comment>
<dbReference type="PIRSF" id="PIRSF036402">
    <property type="entry name" value="Ureas_acces_UreE"/>
    <property type="match status" value="1"/>
</dbReference>
<dbReference type="Pfam" id="PF02814">
    <property type="entry name" value="UreE_N"/>
    <property type="match status" value="1"/>
</dbReference>
<dbReference type="Gene3D" id="2.60.260.20">
    <property type="entry name" value="Urease metallochaperone UreE, N-terminal domain"/>
    <property type="match status" value="1"/>
</dbReference>
<dbReference type="InterPro" id="IPR012406">
    <property type="entry name" value="UreE"/>
</dbReference>
<dbReference type="SUPFAM" id="SSF69287">
    <property type="entry name" value="Urease metallochaperone UreE, N-terminal domain"/>
    <property type="match status" value="1"/>
</dbReference>
<dbReference type="InterPro" id="IPR007864">
    <property type="entry name" value="UreE_C_dom"/>
</dbReference>
<organism evidence="7 8">
    <name type="scientific">Mycolicibacterium komossense</name>
    <dbReference type="NCBI Taxonomy" id="1779"/>
    <lineage>
        <taxon>Bacteria</taxon>
        <taxon>Bacillati</taxon>
        <taxon>Actinomycetota</taxon>
        <taxon>Actinomycetes</taxon>
        <taxon>Mycobacteriales</taxon>
        <taxon>Mycobacteriaceae</taxon>
        <taxon>Mycolicibacterium</taxon>
    </lineage>
</organism>
<dbReference type="InterPro" id="IPR004029">
    <property type="entry name" value="UreE_N"/>
</dbReference>
<dbReference type="Proteomes" id="UP001526201">
    <property type="component" value="Unassembled WGS sequence"/>
</dbReference>
<dbReference type="InterPro" id="IPR036118">
    <property type="entry name" value="UreE_N_sf"/>
</dbReference>
<dbReference type="HAMAP" id="MF_00822">
    <property type="entry name" value="UreE"/>
    <property type="match status" value="1"/>
</dbReference>
<evidence type="ECO:0000256" key="2">
    <source>
        <dbReference type="ARBA" id="ARBA00022490"/>
    </source>
</evidence>
<evidence type="ECO:0000256" key="5">
    <source>
        <dbReference type="HAMAP-Rule" id="MF_00822"/>
    </source>
</evidence>
<gene>
    <name evidence="5 7" type="primary">ureE</name>
    <name evidence="7" type="ORF">H7J73_18460</name>
</gene>
<comment type="subcellular location">
    <subcellularLocation>
        <location evidence="1 5">Cytoplasm</location>
    </subcellularLocation>
</comment>
<name>A0ABT3CET5_9MYCO</name>
<comment type="caution">
    <text evidence="7">The sequence shown here is derived from an EMBL/GenBank/DDBJ whole genome shotgun (WGS) entry which is preliminary data.</text>
</comment>
<evidence type="ECO:0000256" key="1">
    <source>
        <dbReference type="ARBA" id="ARBA00004496"/>
    </source>
</evidence>
<dbReference type="EMBL" id="JACKTY010000031">
    <property type="protein sequence ID" value="MCV7228000.1"/>
    <property type="molecule type" value="Genomic_DNA"/>
</dbReference>
<keyword evidence="8" id="KW-1185">Reference proteome</keyword>
<evidence type="ECO:0000313" key="7">
    <source>
        <dbReference type="EMBL" id="MCV7228000.1"/>
    </source>
</evidence>
<dbReference type="RefSeq" id="WP_264069055.1">
    <property type="nucleotide sequence ID" value="NZ_JACKTY010000031.1"/>
</dbReference>